<evidence type="ECO:0000313" key="3">
    <source>
        <dbReference type="Proteomes" id="UP000515917"/>
    </source>
</evidence>
<reference evidence="2 3" key="1">
    <citation type="submission" date="2018-01" db="EMBL/GenBank/DDBJ databases">
        <title>Genome sequence of Iodobacter sp. strain PCH194 isolated from Indian Trans-Himalaya.</title>
        <authorList>
            <person name="Kumar V."/>
            <person name="Thakur V."/>
            <person name="Kumar S."/>
            <person name="Singh D."/>
        </authorList>
    </citation>
    <scope>NUCLEOTIDE SEQUENCE [LARGE SCALE GENOMIC DNA]</scope>
    <source>
        <strain evidence="2 3">PCH194</strain>
    </source>
</reference>
<gene>
    <name evidence="2" type="ORF">C1H71_15740</name>
</gene>
<dbReference type="Pfam" id="PF13692">
    <property type="entry name" value="Glyco_trans_1_4"/>
    <property type="match status" value="1"/>
</dbReference>
<dbReference type="PANTHER" id="PTHR46401:SF2">
    <property type="entry name" value="GLYCOSYLTRANSFERASE WBBK-RELATED"/>
    <property type="match status" value="1"/>
</dbReference>
<accession>A0A7G3GD52</accession>
<proteinExistence type="predicted"/>
<keyword evidence="1 2" id="KW-0808">Transferase</keyword>
<dbReference type="GO" id="GO:0016757">
    <property type="term" value="F:glycosyltransferase activity"/>
    <property type="evidence" value="ECO:0007669"/>
    <property type="project" value="TreeGrafter"/>
</dbReference>
<dbReference type="RefSeq" id="WP_130107357.1">
    <property type="nucleotide sequence ID" value="NZ_CP025781.1"/>
</dbReference>
<keyword evidence="3" id="KW-1185">Reference proteome</keyword>
<dbReference type="Gene3D" id="3.40.50.2000">
    <property type="entry name" value="Glycogen Phosphorylase B"/>
    <property type="match status" value="1"/>
</dbReference>
<dbReference type="KEGG" id="ifl:C1H71_15740"/>
<dbReference type="Proteomes" id="UP000515917">
    <property type="component" value="Chromosome"/>
</dbReference>
<protein>
    <submittedName>
        <fullName evidence="2">Glycosyltransferase family 1 protein</fullName>
    </submittedName>
</protein>
<dbReference type="AlphaFoldDB" id="A0A7G3GD52"/>
<dbReference type="CDD" id="cd03809">
    <property type="entry name" value="GT4_MtfB-like"/>
    <property type="match status" value="1"/>
</dbReference>
<evidence type="ECO:0000313" key="2">
    <source>
        <dbReference type="EMBL" id="QBC44843.1"/>
    </source>
</evidence>
<dbReference type="SUPFAM" id="SSF53756">
    <property type="entry name" value="UDP-Glycosyltransferase/glycogen phosphorylase"/>
    <property type="match status" value="1"/>
</dbReference>
<organism evidence="2 3">
    <name type="scientific">Iodobacter fluviatilis</name>
    <dbReference type="NCBI Taxonomy" id="537"/>
    <lineage>
        <taxon>Bacteria</taxon>
        <taxon>Pseudomonadati</taxon>
        <taxon>Pseudomonadota</taxon>
        <taxon>Betaproteobacteria</taxon>
        <taxon>Neisseriales</taxon>
        <taxon>Chitinibacteraceae</taxon>
        <taxon>Iodobacter</taxon>
    </lineage>
</organism>
<dbReference type="GO" id="GO:0009103">
    <property type="term" value="P:lipopolysaccharide biosynthetic process"/>
    <property type="evidence" value="ECO:0007669"/>
    <property type="project" value="TreeGrafter"/>
</dbReference>
<dbReference type="EMBL" id="CP025781">
    <property type="protein sequence ID" value="QBC44843.1"/>
    <property type="molecule type" value="Genomic_DNA"/>
</dbReference>
<dbReference type="PANTHER" id="PTHR46401">
    <property type="entry name" value="GLYCOSYLTRANSFERASE WBBK-RELATED"/>
    <property type="match status" value="1"/>
</dbReference>
<name>A0A7G3GD52_9NEIS</name>
<sequence>MQIGIDYRPVTAAPYSGIARQVLALEQAILAGENAQLHRFTAAPLGHPHRMLAHCPATASPVYGLHRPRERVNFELRFLPAAIAAAELDIYIATANTGLPVWRAPAHTRYILLLHDVFQLTMANHHSSRLKAMVYRQIDRLGISSSVALADAIWTPSVFTADQARYLFPEAAGKISVLPNAVPALAAPDPLCTFPALPALFWLVVGTREPRKNIPWFVQCWQQARQQNASVPALVLVGSADDLPLELRAADGMYFVSGISDAELLSLYAQTSCLWQPSLAEGFGLPVLEALAQGAAVAVALGSALDEICPTDSPRFSPLDTAGLQQLMLELAVRPQPLRWAARQVWADEFAMPAYTKRVHALLQGVLSMPQ</sequence>
<evidence type="ECO:0000256" key="1">
    <source>
        <dbReference type="ARBA" id="ARBA00022679"/>
    </source>
</evidence>